<feature type="transmembrane region" description="Helical" evidence="1">
    <location>
        <begin position="12"/>
        <end position="37"/>
    </location>
</feature>
<keyword evidence="1" id="KW-0812">Transmembrane</keyword>
<feature type="transmembrane region" description="Helical" evidence="1">
    <location>
        <begin position="49"/>
        <end position="67"/>
    </location>
</feature>
<dbReference type="Pfam" id="PF10724">
    <property type="entry name" value="DUF2516"/>
    <property type="match status" value="1"/>
</dbReference>
<feature type="transmembrane region" description="Helical" evidence="1">
    <location>
        <begin position="73"/>
        <end position="91"/>
    </location>
</feature>
<keyword evidence="1" id="KW-1133">Transmembrane helix</keyword>
<evidence type="ECO:0000313" key="2">
    <source>
        <dbReference type="EMBL" id="GGI92763.1"/>
    </source>
</evidence>
<dbReference type="InterPro" id="IPR019662">
    <property type="entry name" value="DUF2516"/>
</dbReference>
<reference evidence="2 3" key="1">
    <citation type="journal article" date="2014" name="Int. J. Syst. Evol. Microbiol.">
        <title>Complete genome sequence of Corynebacterium casei LMG S-19264T (=DSM 44701T), isolated from a smear-ripened cheese.</title>
        <authorList>
            <consortium name="US DOE Joint Genome Institute (JGI-PGF)"/>
            <person name="Walter F."/>
            <person name="Albersmeier A."/>
            <person name="Kalinowski J."/>
            <person name="Ruckert C."/>
        </authorList>
    </citation>
    <scope>NUCLEOTIDE SEQUENCE [LARGE SCALE GENOMIC DNA]</scope>
    <source>
        <strain evidence="2 3">CGMCC 4.7206</strain>
    </source>
</reference>
<protein>
    <recommendedName>
        <fullName evidence="4">DUF2516 family protein</fullName>
    </recommendedName>
</protein>
<dbReference type="EMBL" id="BMMT01000011">
    <property type="protein sequence ID" value="GGI92763.1"/>
    <property type="molecule type" value="Genomic_DNA"/>
</dbReference>
<evidence type="ECO:0008006" key="4">
    <source>
        <dbReference type="Google" id="ProtNLM"/>
    </source>
</evidence>
<sequence>MVGVGFFADMALYQWILAVIWLAGIPVGVFAFVHATLQRADAFTAADKLNKMAWVGITGAAALLLILDMRGPYGIIWIAGLVASLVYIVDVRPKLKEIQGRSW</sequence>
<dbReference type="AlphaFoldDB" id="A0A917K0X9"/>
<accession>A0A917K0X9</accession>
<name>A0A917K0X9_9PSEU</name>
<organism evidence="2 3">
    <name type="scientific">Saccharopolyspora thermophila</name>
    <dbReference type="NCBI Taxonomy" id="89367"/>
    <lineage>
        <taxon>Bacteria</taxon>
        <taxon>Bacillati</taxon>
        <taxon>Actinomycetota</taxon>
        <taxon>Actinomycetes</taxon>
        <taxon>Pseudonocardiales</taxon>
        <taxon>Pseudonocardiaceae</taxon>
        <taxon>Saccharopolyspora</taxon>
    </lineage>
</organism>
<dbReference type="Proteomes" id="UP000597989">
    <property type="component" value="Unassembled WGS sequence"/>
</dbReference>
<evidence type="ECO:0000313" key="3">
    <source>
        <dbReference type="Proteomes" id="UP000597989"/>
    </source>
</evidence>
<keyword evidence="1" id="KW-0472">Membrane</keyword>
<proteinExistence type="predicted"/>
<gene>
    <name evidence="2" type="ORF">GCM10011581_32430</name>
</gene>
<evidence type="ECO:0000256" key="1">
    <source>
        <dbReference type="SAM" id="Phobius"/>
    </source>
</evidence>
<comment type="caution">
    <text evidence="2">The sequence shown here is derived from an EMBL/GenBank/DDBJ whole genome shotgun (WGS) entry which is preliminary data.</text>
</comment>